<evidence type="ECO:0000313" key="2">
    <source>
        <dbReference type="Proteomes" id="UP000008635"/>
    </source>
</evidence>
<accession>E8U3V4</accession>
<dbReference type="STRING" id="709986.Deima_3169"/>
<dbReference type="AlphaFoldDB" id="E8U3V4"/>
<protein>
    <submittedName>
        <fullName evidence="1">Uncharacterized protein</fullName>
    </submittedName>
</protein>
<reference evidence="2" key="2">
    <citation type="submission" date="2011-01" db="EMBL/GenBank/DDBJ databases">
        <title>The complete genome of Deinococcus maricopensis DSM 21211.</title>
        <authorList>
            <consortium name="US DOE Joint Genome Institute (JGI-PGF)"/>
            <person name="Lucas S."/>
            <person name="Copeland A."/>
            <person name="Lapidus A."/>
            <person name="Goodwin L."/>
            <person name="Pitluck S."/>
            <person name="Kyrpides N."/>
            <person name="Mavromatis K."/>
            <person name="Pagani I."/>
            <person name="Ivanova N."/>
            <person name="Ovchinnikova G."/>
            <person name="Zeytun A."/>
            <person name="Detter J.C."/>
            <person name="Han C."/>
            <person name="Land M."/>
            <person name="Hauser L."/>
            <person name="Markowitz V."/>
            <person name="Cheng J.-F."/>
            <person name="Hugenholtz P."/>
            <person name="Woyke T."/>
            <person name="Wu D."/>
            <person name="Pukall R."/>
            <person name="Gehrich-Schroeter G."/>
            <person name="Brambilla E."/>
            <person name="Klenk H.-P."/>
            <person name="Eisen J.A."/>
        </authorList>
    </citation>
    <scope>NUCLEOTIDE SEQUENCE [LARGE SCALE GENOMIC DNA]</scope>
    <source>
        <strain evidence="2">DSM 21211 / LMG 22137 / NRRL B-23946 / LB-34</strain>
    </source>
</reference>
<dbReference type="EMBL" id="CP002454">
    <property type="protein sequence ID" value="ADV68797.1"/>
    <property type="molecule type" value="Genomic_DNA"/>
</dbReference>
<dbReference type="HOGENOM" id="CLU_887736_0_0_0"/>
<gene>
    <name evidence="1" type="ordered locus">Deima_3169</name>
</gene>
<reference evidence="1 2" key="1">
    <citation type="journal article" date="2011" name="Stand. Genomic Sci.">
        <title>Complete genome sequence of Deinococcus maricopensis type strain (LB-34).</title>
        <authorList>
            <person name="Pukall R."/>
            <person name="Zeytun A."/>
            <person name="Lucas S."/>
            <person name="Lapidus A."/>
            <person name="Hammon N."/>
            <person name="Deshpande S."/>
            <person name="Nolan M."/>
            <person name="Cheng J.F."/>
            <person name="Pitluck S."/>
            <person name="Liolios K."/>
            <person name="Pagani I."/>
            <person name="Mikhailova N."/>
            <person name="Ivanova N."/>
            <person name="Mavromatis K."/>
            <person name="Pati A."/>
            <person name="Tapia R."/>
            <person name="Han C."/>
            <person name="Goodwin L."/>
            <person name="Chen A."/>
            <person name="Palaniappan K."/>
            <person name="Land M."/>
            <person name="Hauser L."/>
            <person name="Chang Y.J."/>
            <person name="Jeffries C.D."/>
            <person name="Brambilla E.M."/>
            <person name="Rohde M."/>
            <person name="Goker M."/>
            <person name="Detter J.C."/>
            <person name="Woyke T."/>
            <person name="Bristow J."/>
            <person name="Eisen J.A."/>
            <person name="Markowitz V."/>
            <person name="Hugenholtz P."/>
            <person name="Kyrpides N.C."/>
            <person name="Klenk H.P."/>
        </authorList>
    </citation>
    <scope>NUCLEOTIDE SEQUENCE [LARGE SCALE GENOMIC DNA]</scope>
    <source>
        <strain evidence="2">DSM 21211 / LMG 22137 / NRRL B-23946 / LB-34</strain>
    </source>
</reference>
<sequence length="313" mass="36182">MSGNQFPESDSKRKLRLEHLRTFSSFSTEIGNKLVYFGFPSAEMKDVIVWQGLLKRVVAIERDRDIATSIAMTAESIGLRDKTVIIRRDLLEVSEWLSLDPSHRSAAISSLTPSLQSNINLISKDHFDIIYLDMYGGFVYLDDQGNSSNVNILNNLLRYQEQFRKPFYILVTYNLRDTGAGEYRRFVADTLSQLADNQNIKPDNLEKVKSFYQSEENDTIPASLRRIRFSLPIFLMNSARHSYEISEFKSWYYVSSNHFFHASLRFTPRDRRSPLGSTWPHLDEIRLLINEPIIKLSTENGTTVEHIIETPTL</sequence>
<proteinExistence type="predicted"/>
<dbReference type="Proteomes" id="UP000008635">
    <property type="component" value="Chromosome"/>
</dbReference>
<keyword evidence="2" id="KW-1185">Reference proteome</keyword>
<organism evidence="1 2">
    <name type="scientific">Deinococcus maricopensis (strain DSM 21211 / LMG 22137 / NRRL B-23946 / LB-34)</name>
    <dbReference type="NCBI Taxonomy" id="709986"/>
    <lineage>
        <taxon>Bacteria</taxon>
        <taxon>Thermotogati</taxon>
        <taxon>Deinococcota</taxon>
        <taxon>Deinococci</taxon>
        <taxon>Deinococcales</taxon>
        <taxon>Deinococcaceae</taxon>
        <taxon>Deinococcus</taxon>
    </lineage>
</organism>
<evidence type="ECO:0000313" key="1">
    <source>
        <dbReference type="EMBL" id="ADV68797.1"/>
    </source>
</evidence>
<name>E8U3V4_DEIML</name>
<dbReference type="KEGG" id="dmr:Deima_3169"/>
<dbReference type="RefSeq" id="WP_013558300.1">
    <property type="nucleotide sequence ID" value="NC_014958.1"/>
</dbReference>